<evidence type="ECO:0000256" key="2">
    <source>
        <dbReference type="SAM" id="SignalP"/>
    </source>
</evidence>
<dbReference type="InterPro" id="IPR041515">
    <property type="entry name" value="PPAF-2-like_Clip"/>
</dbReference>
<reference evidence="4" key="1">
    <citation type="journal article" date="2013" name="PLoS ONE">
        <title>Gene expression in gut symbiotic organ of stinkbug affected by extracellular bacterial symbiont.</title>
        <authorList>
            <person name="Futahashi R."/>
            <person name="Tanaka K."/>
            <person name="Tanahashi M."/>
            <person name="Nikoh N."/>
            <person name="Kikuchi Y."/>
            <person name="Lee B.L."/>
            <person name="Fukatsu T."/>
        </authorList>
    </citation>
    <scope>NUCLEOTIDE SEQUENCE</scope>
    <source>
        <tissue evidence="4">Midgut</tissue>
    </source>
</reference>
<evidence type="ECO:0000256" key="1">
    <source>
        <dbReference type="SAM" id="MobiDB-lite"/>
    </source>
</evidence>
<organism evidence="4">
    <name type="scientific">Riptortus pedestris</name>
    <name type="common">Bean bug</name>
    <dbReference type="NCBI Taxonomy" id="329032"/>
    <lineage>
        <taxon>Eukaryota</taxon>
        <taxon>Metazoa</taxon>
        <taxon>Ecdysozoa</taxon>
        <taxon>Arthropoda</taxon>
        <taxon>Hexapoda</taxon>
        <taxon>Insecta</taxon>
        <taxon>Pterygota</taxon>
        <taxon>Neoptera</taxon>
        <taxon>Paraneoptera</taxon>
        <taxon>Hemiptera</taxon>
        <taxon>Heteroptera</taxon>
        <taxon>Panheteroptera</taxon>
        <taxon>Pentatomomorpha</taxon>
        <taxon>Coreoidea</taxon>
        <taxon>Alydidae</taxon>
        <taxon>Riptortus</taxon>
    </lineage>
</organism>
<sequence>MRSGELLCALVALASAALASPTPKPACQCVEFWLCSKEGKEITDGAGLVSPRIGSCPELQVCCIIAEATPTDATSGATDVTPGNNETTTAKSGGGYTRGAQPGYSKMQHLFQRMAMMVPLMMISYAAR</sequence>
<accession>R4WSN1</accession>
<feature type="domain" description="PPAF-2-like Clip" evidence="3">
    <location>
        <begin position="24"/>
        <end position="63"/>
    </location>
</feature>
<keyword evidence="2" id="KW-0732">Signal</keyword>
<feature type="compositionally biased region" description="Polar residues" evidence="1">
    <location>
        <begin position="74"/>
        <end position="91"/>
    </location>
</feature>
<feature type="signal peptide" evidence="2">
    <location>
        <begin position="1"/>
        <end position="19"/>
    </location>
</feature>
<dbReference type="Pfam" id="PF18322">
    <property type="entry name" value="CLIP_1"/>
    <property type="match status" value="1"/>
</dbReference>
<protein>
    <recommendedName>
        <fullName evidence="3">PPAF-2-like Clip domain-containing protein</fullName>
    </recommendedName>
</protein>
<dbReference type="AlphaFoldDB" id="R4WSN1"/>
<dbReference type="EMBL" id="AK417717">
    <property type="protein sequence ID" value="BAN20932.1"/>
    <property type="molecule type" value="mRNA"/>
</dbReference>
<proteinExistence type="evidence at transcript level"/>
<evidence type="ECO:0000313" key="4">
    <source>
        <dbReference type="EMBL" id="BAN20932.1"/>
    </source>
</evidence>
<feature type="region of interest" description="Disordered" evidence="1">
    <location>
        <begin position="74"/>
        <end position="100"/>
    </location>
</feature>
<name>R4WSN1_RIPPE</name>
<feature type="chain" id="PRO_5004381039" description="PPAF-2-like Clip domain-containing protein" evidence="2">
    <location>
        <begin position="20"/>
        <end position="128"/>
    </location>
</feature>
<evidence type="ECO:0000259" key="3">
    <source>
        <dbReference type="Pfam" id="PF18322"/>
    </source>
</evidence>